<proteinExistence type="predicted"/>
<dbReference type="RefSeq" id="WP_208343853.1">
    <property type="nucleotide sequence ID" value="NZ_CAWQFN010000403.1"/>
</dbReference>
<keyword evidence="2" id="KW-1185">Reference proteome</keyword>
<reference evidence="2" key="1">
    <citation type="journal article" date="2021" name="Science">
        <title>Hunting the eagle killer: A cyanobacterial neurotoxin causes vacuolar myelinopathy.</title>
        <authorList>
            <person name="Breinlinger S."/>
            <person name="Phillips T.J."/>
            <person name="Haram B.N."/>
            <person name="Mares J."/>
            <person name="Martinez Yerena J.A."/>
            <person name="Hrouzek P."/>
            <person name="Sobotka R."/>
            <person name="Henderson W.M."/>
            <person name="Schmieder P."/>
            <person name="Williams S.M."/>
            <person name="Lauderdale J.D."/>
            <person name="Wilde H.D."/>
            <person name="Gerrin W."/>
            <person name="Kust A."/>
            <person name="Washington J.W."/>
            <person name="Wagner C."/>
            <person name="Geier B."/>
            <person name="Liebeke M."/>
            <person name="Enke H."/>
            <person name="Niedermeyer T.H.J."/>
            <person name="Wilde S.B."/>
        </authorList>
    </citation>
    <scope>NUCLEOTIDE SEQUENCE [LARGE SCALE GENOMIC DNA]</scope>
    <source>
        <strain evidence="2">Thurmond2011</strain>
    </source>
</reference>
<dbReference type="EMBL" id="JAALHA020000036">
    <property type="protein sequence ID" value="MDR9900555.1"/>
    <property type="molecule type" value="Genomic_DNA"/>
</dbReference>
<sequence length="107" mass="12315">MEQTKTRKKRPKIKKEKSLMGVQQNLIHCNKDTLSILEYLCYESNNVHNCAVYYARQIWFKSSKLVTSFDLIKALGNNKHFSALPSEVAVQTCMSVGESIRSFERIA</sequence>
<evidence type="ECO:0000313" key="1">
    <source>
        <dbReference type="EMBL" id="MDR9900555.1"/>
    </source>
</evidence>
<dbReference type="AlphaFoldDB" id="A0AAP5IIH4"/>
<name>A0AAP5IIH4_9CYAN</name>
<organism evidence="1 2">
    <name type="scientific">Aetokthonos hydrillicola Thurmond2011</name>
    <dbReference type="NCBI Taxonomy" id="2712845"/>
    <lineage>
        <taxon>Bacteria</taxon>
        <taxon>Bacillati</taxon>
        <taxon>Cyanobacteriota</taxon>
        <taxon>Cyanophyceae</taxon>
        <taxon>Nostocales</taxon>
        <taxon>Hapalosiphonaceae</taxon>
        <taxon>Aetokthonos</taxon>
    </lineage>
</organism>
<accession>A0AAP5IIH4</accession>
<evidence type="ECO:0000313" key="2">
    <source>
        <dbReference type="Proteomes" id="UP000667802"/>
    </source>
</evidence>
<gene>
    <name evidence="1" type="ORF">G7B40_039385</name>
</gene>
<dbReference type="Proteomes" id="UP000667802">
    <property type="component" value="Unassembled WGS sequence"/>
</dbReference>
<comment type="caution">
    <text evidence="1">The sequence shown here is derived from an EMBL/GenBank/DDBJ whole genome shotgun (WGS) entry which is preliminary data.</text>
</comment>
<protein>
    <submittedName>
        <fullName evidence="1">Uncharacterized protein</fullName>
    </submittedName>
</protein>